<dbReference type="SUPFAM" id="SSF54277">
    <property type="entry name" value="CAD &amp; PB1 domains"/>
    <property type="match status" value="1"/>
</dbReference>
<protein>
    <submittedName>
        <fullName evidence="3">Uncharacterized protein LOC101504255</fullName>
    </submittedName>
</protein>
<evidence type="ECO:0000313" key="2">
    <source>
        <dbReference type="Proteomes" id="UP000087171"/>
    </source>
</evidence>
<dbReference type="KEGG" id="cam:101504255"/>
<dbReference type="PANTHER" id="PTHR31066">
    <property type="entry name" value="OS05G0427100 PROTEIN-RELATED"/>
    <property type="match status" value="1"/>
</dbReference>
<dbReference type="eggNOG" id="ENOG502S2X6">
    <property type="taxonomic scope" value="Eukaryota"/>
</dbReference>
<dbReference type="PaxDb" id="3827-XP_004515869.1"/>
<dbReference type="RefSeq" id="XP_004515869.1">
    <property type="nucleotide sequence ID" value="XM_004515812.3"/>
</dbReference>
<dbReference type="OrthoDB" id="1914296at2759"/>
<dbReference type="AlphaFoldDB" id="A0A1S2Z6F6"/>
<feature type="domain" description="PB1" evidence="1">
    <location>
        <begin position="24"/>
        <end position="112"/>
    </location>
</feature>
<dbReference type="CDD" id="cd06410">
    <property type="entry name" value="PB1_UP2"/>
    <property type="match status" value="1"/>
</dbReference>
<dbReference type="SMART" id="SM00666">
    <property type="entry name" value="PB1"/>
    <property type="match status" value="1"/>
</dbReference>
<evidence type="ECO:0000313" key="3">
    <source>
        <dbReference type="RefSeq" id="XP_004515869.1"/>
    </source>
</evidence>
<dbReference type="Pfam" id="PF00564">
    <property type="entry name" value="PB1"/>
    <property type="match status" value="1"/>
</dbReference>
<name>A0A1S2Z6F6_CICAR</name>
<dbReference type="STRING" id="3827.A0A1S2Z6F6"/>
<evidence type="ECO:0000259" key="1">
    <source>
        <dbReference type="SMART" id="SM00666"/>
    </source>
</evidence>
<gene>
    <name evidence="3" type="primary">LOC101504255</name>
</gene>
<sequence length="197" mass="21626">MESNTKNTTIKFLCSYGGIILPRLTDGKLRYFGGHTRVLALHLPISFSELIVKLVELCGSSVTLKSPLPNGDLETLISITSDEDLTNIIQEYNRASLSLTHPLKIRAILSPPKFFKKLSPPPSSFSSATHSPSGSLYTSLESLPYAAAYRFDRLNGSPVSVGYPIGIRNGTVKGSCYTGELDGSPRSLYRFYNNYCH</sequence>
<organism evidence="2 3">
    <name type="scientific">Cicer arietinum</name>
    <name type="common">Chickpea</name>
    <name type="synonym">Garbanzo</name>
    <dbReference type="NCBI Taxonomy" id="3827"/>
    <lineage>
        <taxon>Eukaryota</taxon>
        <taxon>Viridiplantae</taxon>
        <taxon>Streptophyta</taxon>
        <taxon>Embryophyta</taxon>
        <taxon>Tracheophyta</taxon>
        <taxon>Spermatophyta</taxon>
        <taxon>Magnoliopsida</taxon>
        <taxon>eudicotyledons</taxon>
        <taxon>Gunneridae</taxon>
        <taxon>Pentapetalae</taxon>
        <taxon>rosids</taxon>
        <taxon>fabids</taxon>
        <taxon>Fabales</taxon>
        <taxon>Fabaceae</taxon>
        <taxon>Papilionoideae</taxon>
        <taxon>50 kb inversion clade</taxon>
        <taxon>NPAAA clade</taxon>
        <taxon>Hologalegina</taxon>
        <taxon>IRL clade</taxon>
        <taxon>Cicereae</taxon>
        <taxon>Cicer</taxon>
    </lineage>
</organism>
<proteinExistence type="predicted"/>
<reference evidence="3" key="1">
    <citation type="submission" date="2025-08" db="UniProtKB">
        <authorList>
            <consortium name="RefSeq"/>
        </authorList>
    </citation>
    <scope>IDENTIFICATION</scope>
    <source>
        <tissue evidence="3">Etiolated seedlings</tissue>
    </source>
</reference>
<dbReference type="Proteomes" id="UP000087171">
    <property type="component" value="Unplaced"/>
</dbReference>
<dbReference type="InterPro" id="IPR053198">
    <property type="entry name" value="Gynoecium_Dev_Regulator"/>
</dbReference>
<dbReference type="InterPro" id="IPR000270">
    <property type="entry name" value="PB1_dom"/>
</dbReference>
<dbReference type="Gene3D" id="3.10.20.90">
    <property type="entry name" value="Phosphatidylinositol 3-kinase Catalytic Subunit, Chain A, domain 1"/>
    <property type="match status" value="1"/>
</dbReference>
<dbReference type="GeneID" id="101504255"/>
<keyword evidence="2" id="KW-1185">Reference proteome</keyword>
<accession>A0A1S2Z6F6</accession>
<dbReference type="PANTHER" id="PTHR31066:SF99">
    <property type="entry name" value="PB1 DOMAIN PROTEIN"/>
    <property type="match status" value="1"/>
</dbReference>